<reference evidence="2" key="1">
    <citation type="submission" date="2020-07" db="EMBL/GenBank/DDBJ databases">
        <title>Huge and variable diversity of episymbiotic CPR bacteria and DPANN archaea in groundwater ecosystems.</title>
        <authorList>
            <person name="He C.Y."/>
            <person name="Keren R."/>
            <person name="Whittaker M."/>
            <person name="Farag I.F."/>
            <person name="Doudna J."/>
            <person name="Cate J.H.D."/>
            <person name="Banfield J.F."/>
        </authorList>
    </citation>
    <scope>NUCLEOTIDE SEQUENCE</scope>
    <source>
        <strain evidence="2">NC_groundwater_1664_Pr3_B-0.1um_52_9</strain>
    </source>
</reference>
<dbReference type="SUPFAM" id="SSF55729">
    <property type="entry name" value="Acyl-CoA N-acyltransferases (Nat)"/>
    <property type="match status" value="1"/>
</dbReference>
<evidence type="ECO:0000313" key="3">
    <source>
        <dbReference type="Proteomes" id="UP000807825"/>
    </source>
</evidence>
<dbReference type="PANTHER" id="PTHR41700">
    <property type="entry name" value="GCN5-RELATED N-ACETYLTRANSFERASE"/>
    <property type="match status" value="1"/>
</dbReference>
<dbReference type="AlphaFoldDB" id="A0A9D6V074"/>
<dbReference type="CDD" id="cd04301">
    <property type="entry name" value="NAT_SF"/>
    <property type="match status" value="1"/>
</dbReference>
<proteinExistence type="predicted"/>
<dbReference type="Pfam" id="PF00583">
    <property type="entry name" value="Acetyltransf_1"/>
    <property type="match status" value="1"/>
</dbReference>
<gene>
    <name evidence="2" type="ORF">HY912_09240</name>
</gene>
<accession>A0A9D6V074</accession>
<dbReference type="InterPro" id="IPR038764">
    <property type="entry name" value="GNAT_N_AcTrfase_prd"/>
</dbReference>
<evidence type="ECO:0000259" key="1">
    <source>
        <dbReference type="PROSITE" id="PS51186"/>
    </source>
</evidence>
<dbReference type="PROSITE" id="PS51186">
    <property type="entry name" value="GNAT"/>
    <property type="match status" value="1"/>
</dbReference>
<dbReference type="InterPro" id="IPR000182">
    <property type="entry name" value="GNAT_dom"/>
</dbReference>
<dbReference type="GO" id="GO:0016747">
    <property type="term" value="F:acyltransferase activity, transferring groups other than amino-acyl groups"/>
    <property type="evidence" value="ECO:0007669"/>
    <property type="project" value="InterPro"/>
</dbReference>
<dbReference type="EMBL" id="JACRDE010000250">
    <property type="protein sequence ID" value="MBI5249666.1"/>
    <property type="molecule type" value="Genomic_DNA"/>
</dbReference>
<sequence length="259" mass="29315">MPKMKHEQIGPLTTIDEFSELLGLQKEVWGLAAADVVPVHTFKAVSSFMGPKGTVLGYFLDGKIAGYVLTFPTSNPKEVHVDMIGVSKNHQHKGIGSKLLLALRTIMLQHDVDTISWTFDPLESVNANLYIAKLGGIVTRHFTDFYGSVSSPLHSGLPTDRFRVEWHIRTQLVQERIERQIEKTDIFSTPNCAISACVEIPLNIQDLRNGNIKEALEWRMKTREQFDDLVEKKNLVGIDFTYDPINQKGLYVFQEKCNE</sequence>
<organism evidence="2 3">
    <name type="scientific">Desulfomonile tiedjei</name>
    <dbReference type="NCBI Taxonomy" id="2358"/>
    <lineage>
        <taxon>Bacteria</taxon>
        <taxon>Pseudomonadati</taxon>
        <taxon>Thermodesulfobacteriota</taxon>
        <taxon>Desulfomonilia</taxon>
        <taxon>Desulfomonilales</taxon>
        <taxon>Desulfomonilaceae</taxon>
        <taxon>Desulfomonile</taxon>
    </lineage>
</organism>
<evidence type="ECO:0000313" key="2">
    <source>
        <dbReference type="EMBL" id="MBI5249666.1"/>
    </source>
</evidence>
<feature type="domain" description="N-acetyltransferase" evidence="1">
    <location>
        <begin position="7"/>
        <end position="160"/>
    </location>
</feature>
<dbReference type="Gene3D" id="3.40.630.30">
    <property type="match status" value="1"/>
</dbReference>
<dbReference type="InterPro" id="IPR016181">
    <property type="entry name" value="Acyl_CoA_acyltransferase"/>
</dbReference>
<protein>
    <submittedName>
        <fullName evidence="2">GNAT family N-acetyltransferase</fullName>
    </submittedName>
</protein>
<dbReference type="PANTHER" id="PTHR41700:SF1">
    <property type="entry name" value="N-ACETYLTRANSFERASE DOMAIN-CONTAINING PROTEIN"/>
    <property type="match status" value="1"/>
</dbReference>
<comment type="caution">
    <text evidence="2">The sequence shown here is derived from an EMBL/GenBank/DDBJ whole genome shotgun (WGS) entry which is preliminary data.</text>
</comment>
<dbReference type="Proteomes" id="UP000807825">
    <property type="component" value="Unassembled WGS sequence"/>
</dbReference>
<name>A0A9D6V074_9BACT</name>